<keyword evidence="6 7" id="KW-0234">DNA repair</keyword>
<dbReference type="Pfam" id="PF05192">
    <property type="entry name" value="MutS_III"/>
    <property type="match status" value="1"/>
</dbReference>
<keyword evidence="2 6" id="KW-0547">Nucleotide-binding</keyword>
<keyword evidence="4 6" id="KW-0067">ATP-binding</keyword>
<evidence type="ECO:0000256" key="1">
    <source>
        <dbReference type="ARBA" id="ARBA00006271"/>
    </source>
</evidence>
<comment type="function">
    <text evidence="6 7">Component of the post-replicative DNA mismatch repair system (MMR).</text>
</comment>
<feature type="compositionally biased region" description="Low complexity" evidence="8">
    <location>
        <begin position="241"/>
        <end position="257"/>
    </location>
</feature>
<dbReference type="InterPro" id="IPR036678">
    <property type="entry name" value="MutS_con_dom_sf"/>
</dbReference>
<keyword evidence="11" id="KW-1185">Reference proteome</keyword>
<dbReference type="SUPFAM" id="SSF55271">
    <property type="entry name" value="DNA repair protein MutS, domain I"/>
    <property type="match status" value="1"/>
</dbReference>
<dbReference type="Proteomes" id="UP000284706">
    <property type="component" value="Unassembled WGS sequence"/>
</dbReference>
<dbReference type="GO" id="GO:0032301">
    <property type="term" value="C:MutSalpha complex"/>
    <property type="evidence" value="ECO:0007669"/>
    <property type="project" value="TreeGrafter"/>
</dbReference>
<dbReference type="GO" id="GO:0006298">
    <property type="term" value="P:mismatch repair"/>
    <property type="evidence" value="ECO:0007669"/>
    <property type="project" value="InterPro"/>
</dbReference>
<dbReference type="Gene3D" id="3.30.420.110">
    <property type="entry name" value="MutS, connector domain"/>
    <property type="match status" value="1"/>
</dbReference>
<evidence type="ECO:0000313" key="10">
    <source>
        <dbReference type="EMBL" id="PPQ96131.1"/>
    </source>
</evidence>
<dbReference type="Pfam" id="PF01624">
    <property type="entry name" value="MutS_I"/>
    <property type="match status" value="1"/>
</dbReference>
<dbReference type="SUPFAM" id="SSF53150">
    <property type="entry name" value="DNA repair protein MutS, domain II"/>
    <property type="match status" value="1"/>
</dbReference>
<dbReference type="PROSITE" id="PS00486">
    <property type="entry name" value="DNA_MISMATCH_REPAIR_2"/>
    <property type="match status" value="1"/>
</dbReference>
<evidence type="ECO:0000313" key="11">
    <source>
        <dbReference type="Proteomes" id="UP000284706"/>
    </source>
</evidence>
<dbReference type="InterPro" id="IPR045076">
    <property type="entry name" value="MutS"/>
</dbReference>
<accession>A0A409XZI6</accession>
<evidence type="ECO:0000259" key="9">
    <source>
        <dbReference type="PROSITE" id="PS00486"/>
    </source>
</evidence>
<dbReference type="PIRSF" id="PIRSF037677">
    <property type="entry name" value="DNA_mis_repair_Msh6"/>
    <property type="match status" value="1"/>
</dbReference>
<dbReference type="InterPro" id="IPR027417">
    <property type="entry name" value="P-loop_NTPase"/>
</dbReference>
<dbReference type="FunFam" id="3.40.1170.10:FF:000002">
    <property type="entry name" value="DNA mismatch repair protein"/>
    <property type="match status" value="1"/>
</dbReference>
<feature type="compositionally biased region" description="Polar residues" evidence="8">
    <location>
        <begin position="1"/>
        <end position="30"/>
    </location>
</feature>
<dbReference type="InterPro" id="IPR007696">
    <property type="entry name" value="DNA_mismatch_repair_MutS_core"/>
</dbReference>
<feature type="compositionally biased region" description="Basic residues" evidence="8">
    <location>
        <begin position="206"/>
        <end position="220"/>
    </location>
</feature>
<dbReference type="SUPFAM" id="SSF48334">
    <property type="entry name" value="DNA repair protein MutS, domain III"/>
    <property type="match status" value="1"/>
</dbReference>
<gene>
    <name evidence="10" type="ORF">CVT26_004766</name>
</gene>
<feature type="compositionally biased region" description="Basic and acidic residues" evidence="8">
    <location>
        <begin position="318"/>
        <end position="331"/>
    </location>
</feature>
<dbReference type="Pfam" id="PF05188">
    <property type="entry name" value="MutS_II"/>
    <property type="match status" value="1"/>
</dbReference>
<dbReference type="InterPro" id="IPR017261">
    <property type="entry name" value="DNA_mismatch_repair_MutS/MSH"/>
</dbReference>
<dbReference type="Gene3D" id="3.40.50.300">
    <property type="entry name" value="P-loop containing nucleotide triphosphate hydrolases"/>
    <property type="match status" value="1"/>
</dbReference>
<dbReference type="PANTHER" id="PTHR11361:SF148">
    <property type="entry name" value="DNA MISMATCH REPAIR PROTEIN MSH6"/>
    <property type="match status" value="1"/>
</dbReference>
<dbReference type="Pfam" id="PF00488">
    <property type="entry name" value="MutS_V"/>
    <property type="match status" value="1"/>
</dbReference>
<name>A0A409XZI6_9AGAR</name>
<evidence type="ECO:0000256" key="7">
    <source>
        <dbReference type="RuleBase" id="RU003756"/>
    </source>
</evidence>
<feature type="compositionally biased region" description="Acidic residues" evidence="8">
    <location>
        <begin position="260"/>
        <end position="274"/>
    </location>
</feature>
<feature type="compositionally biased region" description="Basic and acidic residues" evidence="8">
    <location>
        <begin position="339"/>
        <end position="356"/>
    </location>
</feature>
<sequence>MSTKPRPSTENLKQKSLTSFFSKPSASASGSKIPKKAPVPQTPIAKAQPKVKTKERDQASEAGFSPQDISNTNASSSSQEPKTPDSRFLETHAPNSVASSRFATSPPTSDAIDVDMASSNDEEGSKFLASSTTRTKRKVVLDDSDEEESLSTKAIGSRKASARSSSPTDAIRSQAKRPRISSVIIEDDDDSEEESSLKPAISQRLSRFKKSPVKKARSRSRMSSDDDFIVSDDSGEESRSAKSSSSRRTSFSHSSRTISDEEDEFDEDDMDMDDVVPKKSKAKTKGKSSTGKSKTGASKKSADADGGSSSFSLLTAAEQREQGMKDDKKAAESPYDFLQDVRDRDGRRPGDPEYDPRTLMVPKKAWATFTPFERQFWEIKQNHYDTILFFQKGKFFELYEDDARIGHREFDLKLTGRVKMCMVGVPEMSFNLWASKFLARGYKVGRVEQAETALGAEMRMAAEKQEAKGKTKAKASAGGQDKIVRRELNKVLTNGTLVDQEFLTDEQAGHCISICEATTADDDSSELSSERKFGVCVLDCSTSQFNLSYFEDDVCRTRLETLMRQVRPKEILYKKGTLSKHTQNLLKSVLPPTCLWTILRPVEGFKYEDTLEELRKIYPPAAGEDVEMDQDDPSYSLLPESVPEPIRELAQERLAIEALGSMIWYLRQLNIDKDIMGMKNFNIYDPMKRGMGLTLDGQTLAHLEVLLNNEGTEEGSLLKLLGRCMTPFGKRLFRIWLCMPLRDVADINARLDAVEDIMEHPTFEATFADVAKGLPDLERIVSRIHAKSCKVKDFLKVLKAFEKLNKGMSKLADESESFKSKTILGLLRGAPDLLPYLRNIQSMFRPVDDESAYHALLNFERLLNVLHTEADELMPRDGKDERYDEVVAEIDSLEQSLQGELQRFEKSLGIKLQYWHSNIGNKDIYLVEVAASVDKKKLPKDWVKSGGTKAKSRYVVPLLQKRVRQLKEAQENRTAAIKAFKFGIYTEFDAERAMWLRAIRVFAELDCLFSLAKSSTAIGEPSCRPVFVEGDEAVADFKELRHPTLCVSTSLQNFIPNDVKLGGDVGKIVLLTGPNMAGKSTVMRMTATGVIMAQLGMYVPAAEARLSPVDMIITRMGAYDNMFSNSSTFKIELDECCKILRNATPKSLVILDELGRGTSTFDGMAIASAVLHELSTHTLPLSFFATHYGSLTDDHAYHPNIRRMHMSTLVDDEKHELVFLYKLVDGVAESSFGTHVANLAGVPLPVVERADVISKDFAKQFKEKLQIKQQKSVSAKMPLFAQADFAYLYKLATGKIPPPEDPIRQKEVLSRLKDVVPRYLTASV</sequence>
<organism evidence="10 11">
    <name type="scientific">Gymnopilus dilepis</name>
    <dbReference type="NCBI Taxonomy" id="231916"/>
    <lineage>
        <taxon>Eukaryota</taxon>
        <taxon>Fungi</taxon>
        <taxon>Dikarya</taxon>
        <taxon>Basidiomycota</taxon>
        <taxon>Agaricomycotina</taxon>
        <taxon>Agaricomycetes</taxon>
        <taxon>Agaricomycetidae</taxon>
        <taxon>Agaricales</taxon>
        <taxon>Agaricineae</taxon>
        <taxon>Hymenogastraceae</taxon>
        <taxon>Gymnopilus</taxon>
    </lineage>
</organism>
<dbReference type="SUPFAM" id="SSF52540">
    <property type="entry name" value="P-loop containing nucleoside triphosphate hydrolases"/>
    <property type="match status" value="1"/>
</dbReference>
<proteinExistence type="inferred from homology"/>
<evidence type="ECO:0000256" key="5">
    <source>
        <dbReference type="ARBA" id="ARBA00023125"/>
    </source>
</evidence>
<feature type="compositionally biased region" description="Polar residues" evidence="8">
    <location>
        <begin position="67"/>
        <end position="81"/>
    </location>
</feature>
<feature type="compositionally biased region" description="Polar residues" evidence="8">
    <location>
        <begin position="93"/>
        <end position="108"/>
    </location>
</feature>
<dbReference type="NCBIfam" id="NF003810">
    <property type="entry name" value="PRK05399.1"/>
    <property type="match status" value="1"/>
</dbReference>
<evidence type="ECO:0000256" key="2">
    <source>
        <dbReference type="ARBA" id="ARBA00022741"/>
    </source>
</evidence>
<comment type="caution">
    <text evidence="10">The sequence shown here is derived from an EMBL/GenBank/DDBJ whole genome shotgun (WGS) entry which is preliminary data.</text>
</comment>
<dbReference type="GO" id="GO:0140664">
    <property type="term" value="F:ATP-dependent DNA damage sensor activity"/>
    <property type="evidence" value="ECO:0007669"/>
    <property type="project" value="InterPro"/>
</dbReference>
<evidence type="ECO:0000256" key="8">
    <source>
        <dbReference type="SAM" id="MobiDB-lite"/>
    </source>
</evidence>
<dbReference type="OrthoDB" id="121051at2759"/>
<feature type="compositionally biased region" description="Acidic residues" evidence="8">
    <location>
        <begin position="225"/>
        <end position="235"/>
    </location>
</feature>
<feature type="domain" description="DNA mismatch repair proteins mutS family" evidence="9">
    <location>
        <begin position="1147"/>
        <end position="1163"/>
    </location>
</feature>
<dbReference type="InterPro" id="IPR036187">
    <property type="entry name" value="DNA_mismatch_repair_MutS_sf"/>
</dbReference>
<evidence type="ECO:0000256" key="3">
    <source>
        <dbReference type="ARBA" id="ARBA00022763"/>
    </source>
</evidence>
<dbReference type="Pfam" id="PF05190">
    <property type="entry name" value="MutS_IV"/>
    <property type="match status" value="1"/>
</dbReference>
<evidence type="ECO:0000256" key="4">
    <source>
        <dbReference type="ARBA" id="ARBA00022840"/>
    </source>
</evidence>
<feature type="compositionally biased region" description="Acidic residues" evidence="8">
    <location>
        <begin position="185"/>
        <end position="194"/>
    </location>
</feature>
<dbReference type="SMART" id="SM00533">
    <property type="entry name" value="MUTSd"/>
    <property type="match status" value="1"/>
</dbReference>
<dbReference type="FunCoup" id="A0A409XZI6">
    <property type="interactions" value="683"/>
</dbReference>
<dbReference type="GO" id="GO:0030983">
    <property type="term" value="F:mismatched DNA binding"/>
    <property type="evidence" value="ECO:0007669"/>
    <property type="project" value="UniProtKB-UniRule"/>
</dbReference>
<protein>
    <recommendedName>
        <fullName evidence="6">DNA mismatch repair protein</fullName>
    </recommendedName>
</protein>
<dbReference type="SMART" id="SM00534">
    <property type="entry name" value="MUTSac"/>
    <property type="match status" value="1"/>
</dbReference>
<dbReference type="InterPro" id="IPR007860">
    <property type="entry name" value="DNA_mmatch_repair_MutS_con_dom"/>
</dbReference>
<feature type="region of interest" description="Disordered" evidence="8">
    <location>
        <begin position="1"/>
        <end position="356"/>
    </location>
</feature>
<keyword evidence="3 6" id="KW-0227">DNA damage</keyword>
<dbReference type="InterPro" id="IPR016151">
    <property type="entry name" value="DNA_mismatch_repair_MutS_N"/>
</dbReference>
<reference evidence="10 11" key="1">
    <citation type="journal article" date="2018" name="Evol. Lett.">
        <title>Horizontal gene cluster transfer increased hallucinogenic mushroom diversity.</title>
        <authorList>
            <person name="Reynolds H.T."/>
            <person name="Vijayakumar V."/>
            <person name="Gluck-Thaler E."/>
            <person name="Korotkin H.B."/>
            <person name="Matheny P.B."/>
            <person name="Slot J.C."/>
        </authorList>
    </citation>
    <scope>NUCLEOTIDE SEQUENCE [LARGE SCALE GENOMIC DNA]</scope>
    <source>
        <strain evidence="10 11">SRW20</strain>
    </source>
</reference>
<dbReference type="InterPro" id="IPR007695">
    <property type="entry name" value="DNA_mismatch_repair_MutS-lik_N"/>
</dbReference>
<dbReference type="GO" id="GO:0005524">
    <property type="term" value="F:ATP binding"/>
    <property type="evidence" value="ECO:0007669"/>
    <property type="project" value="UniProtKB-UniRule"/>
</dbReference>
<evidence type="ECO:0000256" key="6">
    <source>
        <dbReference type="PIRNR" id="PIRNR037677"/>
    </source>
</evidence>
<keyword evidence="5 6" id="KW-0238">DNA-binding</keyword>
<dbReference type="InterPro" id="IPR000432">
    <property type="entry name" value="DNA_mismatch_repair_MutS_C"/>
</dbReference>
<dbReference type="PANTHER" id="PTHR11361">
    <property type="entry name" value="DNA MISMATCH REPAIR PROTEIN MUTS FAMILY MEMBER"/>
    <property type="match status" value="1"/>
</dbReference>
<feature type="compositionally biased region" description="Low complexity" evidence="8">
    <location>
        <begin position="287"/>
        <end position="310"/>
    </location>
</feature>
<comment type="similarity">
    <text evidence="1 6 7">Belongs to the DNA mismatch repair MutS family.</text>
</comment>
<dbReference type="Gene3D" id="3.40.1170.10">
    <property type="entry name" value="DNA repair protein MutS, domain I"/>
    <property type="match status" value="1"/>
</dbReference>
<dbReference type="Gene3D" id="1.10.1420.10">
    <property type="match status" value="2"/>
</dbReference>
<dbReference type="InterPro" id="IPR007861">
    <property type="entry name" value="DNA_mismatch_repair_MutS_clamp"/>
</dbReference>
<dbReference type="InParanoid" id="A0A409XZI6"/>
<dbReference type="EMBL" id="NHYE01001394">
    <property type="protein sequence ID" value="PPQ96131.1"/>
    <property type="molecule type" value="Genomic_DNA"/>
</dbReference>
<dbReference type="STRING" id="231916.A0A409XZI6"/>